<comment type="caution">
    <text evidence="2">The sequence shown here is derived from an EMBL/GenBank/DDBJ whole genome shotgun (WGS) entry which is preliminary data.</text>
</comment>
<reference evidence="2 3" key="1">
    <citation type="journal article" date="2018" name="Nat. Biotechnol.">
        <title>A standardized bacterial taxonomy based on genome phylogeny substantially revises the tree of life.</title>
        <authorList>
            <person name="Parks D.H."/>
            <person name="Chuvochina M."/>
            <person name="Waite D.W."/>
            <person name="Rinke C."/>
            <person name="Skarshewski A."/>
            <person name="Chaumeil P.A."/>
            <person name="Hugenholtz P."/>
        </authorList>
    </citation>
    <scope>NUCLEOTIDE SEQUENCE [LARGE SCALE GENOMIC DNA]</scope>
    <source>
        <strain evidence="2">UBA10378</strain>
    </source>
</reference>
<proteinExistence type="predicted"/>
<dbReference type="EMBL" id="DOGS01000275">
    <property type="protein sequence ID" value="HBQ49907.1"/>
    <property type="molecule type" value="Genomic_DNA"/>
</dbReference>
<sequence length="112" mass="12102">MQLRSVFLAIGIMTVLLGMAMIPCALIDMADGRQETYVFEVSAFGSILIGSCIWVLSRGEVERSGQREGFLLTVLVWVFLPMIAAIPFLALGMSFTDAMFESISGLTTTGAT</sequence>
<keyword evidence="1" id="KW-0472">Membrane</keyword>
<evidence type="ECO:0000313" key="2">
    <source>
        <dbReference type="EMBL" id="HBQ49907.1"/>
    </source>
</evidence>
<keyword evidence="1" id="KW-0812">Transmembrane</keyword>
<keyword evidence="1" id="KW-1133">Transmembrane helix</keyword>
<protein>
    <submittedName>
        <fullName evidence="2">Cation transporter</fullName>
    </submittedName>
</protein>
<feature type="transmembrane region" description="Helical" evidence="1">
    <location>
        <begin position="38"/>
        <end position="57"/>
    </location>
</feature>
<feature type="non-terminal residue" evidence="2">
    <location>
        <position position="112"/>
    </location>
</feature>
<dbReference type="PANTHER" id="PTHR32024:SF2">
    <property type="entry name" value="TRK SYSTEM POTASSIUM UPTAKE PROTEIN TRKG-RELATED"/>
    <property type="match status" value="1"/>
</dbReference>
<organism evidence="2 3">
    <name type="scientific">Hyphomonas atlantica</name>
    <dbReference type="NCBI Taxonomy" id="1280948"/>
    <lineage>
        <taxon>Bacteria</taxon>
        <taxon>Pseudomonadati</taxon>
        <taxon>Pseudomonadota</taxon>
        <taxon>Alphaproteobacteria</taxon>
        <taxon>Hyphomonadales</taxon>
        <taxon>Hyphomonadaceae</taxon>
        <taxon>Hyphomonas</taxon>
    </lineage>
</organism>
<dbReference type="PANTHER" id="PTHR32024">
    <property type="entry name" value="TRK SYSTEM POTASSIUM UPTAKE PROTEIN TRKG-RELATED"/>
    <property type="match status" value="1"/>
</dbReference>
<feature type="transmembrane region" description="Helical" evidence="1">
    <location>
        <begin position="6"/>
        <end position="26"/>
    </location>
</feature>
<name>A0A356W8F9_9PROT</name>
<accession>A0A356W8F9</accession>
<evidence type="ECO:0000256" key="1">
    <source>
        <dbReference type="SAM" id="Phobius"/>
    </source>
</evidence>
<evidence type="ECO:0000313" key="3">
    <source>
        <dbReference type="Proteomes" id="UP000263957"/>
    </source>
</evidence>
<feature type="transmembrane region" description="Helical" evidence="1">
    <location>
        <begin position="69"/>
        <end position="91"/>
    </location>
</feature>
<gene>
    <name evidence="2" type="ORF">DD728_13700</name>
</gene>
<dbReference type="AlphaFoldDB" id="A0A356W8F9"/>
<dbReference type="Proteomes" id="UP000263957">
    <property type="component" value="Unassembled WGS sequence"/>
</dbReference>